<organism evidence="2 3">
    <name type="scientific">Halteria grandinella</name>
    <dbReference type="NCBI Taxonomy" id="5974"/>
    <lineage>
        <taxon>Eukaryota</taxon>
        <taxon>Sar</taxon>
        <taxon>Alveolata</taxon>
        <taxon>Ciliophora</taxon>
        <taxon>Intramacronucleata</taxon>
        <taxon>Spirotrichea</taxon>
        <taxon>Stichotrichia</taxon>
        <taxon>Sporadotrichida</taxon>
        <taxon>Halteriidae</taxon>
        <taxon>Halteria</taxon>
    </lineage>
</organism>
<gene>
    <name evidence="2" type="ORF">FGO68_gene4390</name>
</gene>
<accession>A0A8J8T7T1</accession>
<dbReference type="AlphaFoldDB" id="A0A8J8T7T1"/>
<feature type="region of interest" description="Disordered" evidence="1">
    <location>
        <begin position="1"/>
        <end position="41"/>
    </location>
</feature>
<evidence type="ECO:0000313" key="3">
    <source>
        <dbReference type="Proteomes" id="UP000785679"/>
    </source>
</evidence>
<feature type="compositionally biased region" description="Low complexity" evidence="1">
    <location>
        <begin position="11"/>
        <end position="39"/>
    </location>
</feature>
<protein>
    <submittedName>
        <fullName evidence="2">Uncharacterized protein</fullName>
    </submittedName>
</protein>
<evidence type="ECO:0000256" key="1">
    <source>
        <dbReference type="SAM" id="MobiDB-lite"/>
    </source>
</evidence>
<evidence type="ECO:0000313" key="2">
    <source>
        <dbReference type="EMBL" id="TNV85519.1"/>
    </source>
</evidence>
<keyword evidence="3" id="KW-1185">Reference proteome</keyword>
<dbReference type="Proteomes" id="UP000785679">
    <property type="component" value="Unassembled WGS sequence"/>
</dbReference>
<name>A0A8J8T7T1_HALGN</name>
<sequence length="126" mass="13774">MDFFMRDSGYLDSSSESQQDELLSSPSSSSSSSSEQSDSQAAPPKCALFFDYLDLFFAYLLSFKKTTSQPLFRLSSSGTILELLIFLISRALMKMLQLGLLFVPPLVGPITLEAGPIIPPPAVKLL</sequence>
<proteinExistence type="predicted"/>
<comment type="caution">
    <text evidence="2">The sequence shown here is derived from an EMBL/GenBank/DDBJ whole genome shotgun (WGS) entry which is preliminary data.</text>
</comment>
<dbReference type="EMBL" id="RRYP01001763">
    <property type="protein sequence ID" value="TNV85519.1"/>
    <property type="molecule type" value="Genomic_DNA"/>
</dbReference>
<reference evidence="2" key="1">
    <citation type="submission" date="2019-06" db="EMBL/GenBank/DDBJ databases">
        <authorList>
            <person name="Zheng W."/>
        </authorList>
    </citation>
    <scope>NUCLEOTIDE SEQUENCE</scope>
    <source>
        <strain evidence="2">QDHG01</strain>
    </source>
</reference>